<dbReference type="NCBIfam" id="TIGR01484">
    <property type="entry name" value="HAD-SF-IIB"/>
    <property type="match status" value="1"/>
</dbReference>
<gene>
    <name evidence="1" type="ORF">BIT28_09235</name>
</gene>
<dbReference type="OrthoDB" id="9781413at2"/>
<dbReference type="Pfam" id="PF08282">
    <property type="entry name" value="Hydrolase_3"/>
    <property type="match status" value="1"/>
</dbReference>
<dbReference type="GO" id="GO:0016791">
    <property type="term" value="F:phosphatase activity"/>
    <property type="evidence" value="ECO:0007669"/>
    <property type="project" value="TreeGrafter"/>
</dbReference>
<dbReference type="SFLD" id="SFLDG01144">
    <property type="entry name" value="C2.B.4:_PGP_Like"/>
    <property type="match status" value="1"/>
</dbReference>
<dbReference type="SUPFAM" id="SSF56784">
    <property type="entry name" value="HAD-like"/>
    <property type="match status" value="1"/>
</dbReference>
<evidence type="ECO:0000313" key="1">
    <source>
        <dbReference type="EMBL" id="OLQ74349.1"/>
    </source>
</evidence>
<dbReference type="AlphaFoldDB" id="A0A1Q9GIR3"/>
<keyword evidence="2" id="KW-1185">Reference proteome</keyword>
<dbReference type="NCBIfam" id="NF007806">
    <property type="entry name" value="PRK10513.1"/>
    <property type="match status" value="1"/>
</dbReference>
<dbReference type="Gene3D" id="3.30.1240.10">
    <property type="match status" value="1"/>
</dbReference>
<dbReference type="Gene3D" id="3.40.50.1000">
    <property type="entry name" value="HAD superfamily/HAD-like"/>
    <property type="match status" value="1"/>
</dbReference>
<reference evidence="1 2" key="1">
    <citation type="submission" date="2016-09" db="EMBL/GenBank/DDBJ databases">
        <title>Photobacterium proteolyticum sp. nov. a protease producing bacterium isolated from ocean sediments of Laizhou Bay.</title>
        <authorList>
            <person name="Li Y."/>
        </authorList>
    </citation>
    <scope>NUCLEOTIDE SEQUENCE [LARGE SCALE GENOMIC DNA]</scope>
    <source>
        <strain evidence="1 2">13-12</strain>
    </source>
</reference>
<protein>
    <submittedName>
        <fullName evidence="1">HAD family hydrolase</fullName>
    </submittedName>
</protein>
<dbReference type="InterPro" id="IPR000150">
    <property type="entry name" value="Cof"/>
</dbReference>
<keyword evidence="1" id="KW-0378">Hydrolase</keyword>
<dbReference type="InterPro" id="IPR036412">
    <property type="entry name" value="HAD-like_sf"/>
</dbReference>
<dbReference type="Proteomes" id="UP000186905">
    <property type="component" value="Unassembled WGS sequence"/>
</dbReference>
<comment type="caution">
    <text evidence="1">The sequence shown here is derived from an EMBL/GenBank/DDBJ whole genome shotgun (WGS) entry which is preliminary data.</text>
</comment>
<dbReference type="EMBL" id="MJIL01000084">
    <property type="protein sequence ID" value="OLQ74349.1"/>
    <property type="molecule type" value="Genomic_DNA"/>
</dbReference>
<dbReference type="CDD" id="cd07516">
    <property type="entry name" value="HAD_Pase"/>
    <property type="match status" value="1"/>
</dbReference>
<name>A0A1Q9GIR3_9GAMM</name>
<sequence>MYKLVALDMDGTLLNSQKEISVRTKQAIKDAREQGVHVVLASGRPLEGMADYLAQLGMTSNDDYVLSYNASLVQRVESKEIIRKQIMKGSDAKNIASLGHDLGVFVHAFSPSRGLITPQNNTYTQHESTINGVEVTEIDFAELDNDEEIIKVMMVADPDVLSSAIAQLPESLYEQYTIVQSAPFFLELLNPKSNKGAGVAMLAEHLGIDASEVICMGDAGNDHHMIKYAGLGVAMGNATEDTKALANHITNSNDDDGVALVIEEFILKK</sequence>
<dbReference type="InterPro" id="IPR006379">
    <property type="entry name" value="HAD-SF_hydro_IIB"/>
</dbReference>
<dbReference type="SFLD" id="SFLDG01140">
    <property type="entry name" value="C2.B:_Phosphomannomutase_and_P"/>
    <property type="match status" value="1"/>
</dbReference>
<dbReference type="InterPro" id="IPR023214">
    <property type="entry name" value="HAD_sf"/>
</dbReference>
<organism evidence="1 2">
    <name type="scientific">Photobacterium proteolyticum</name>
    <dbReference type="NCBI Taxonomy" id="1903952"/>
    <lineage>
        <taxon>Bacteria</taxon>
        <taxon>Pseudomonadati</taxon>
        <taxon>Pseudomonadota</taxon>
        <taxon>Gammaproteobacteria</taxon>
        <taxon>Vibrionales</taxon>
        <taxon>Vibrionaceae</taxon>
        <taxon>Photobacterium</taxon>
    </lineage>
</organism>
<dbReference type="RefSeq" id="WP_075765853.1">
    <property type="nucleotide sequence ID" value="NZ_MJIL01000084.1"/>
</dbReference>
<proteinExistence type="predicted"/>
<dbReference type="SFLD" id="SFLDS00003">
    <property type="entry name" value="Haloacid_Dehalogenase"/>
    <property type="match status" value="1"/>
</dbReference>
<accession>A0A1Q9GIR3</accession>
<dbReference type="GO" id="GO:0005829">
    <property type="term" value="C:cytosol"/>
    <property type="evidence" value="ECO:0007669"/>
    <property type="project" value="TreeGrafter"/>
</dbReference>
<dbReference type="PROSITE" id="PS01229">
    <property type="entry name" value="COF_2"/>
    <property type="match status" value="1"/>
</dbReference>
<dbReference type="PANTHER" id="PTHR10000">
    <property type="entry name" value="PHOSPHOSERINE PHOSPHATASE"/>
    <property type="match status" value="1"/>
</dbReference>
<dbReference type="NCBIfam" id="TIGR00099">
    <property type="entry name" value="Cof-subfamily"/>
    <property type="match status" value="1"/>
</dbReference>
<evidence type="ECO:0000313" key="2">
    <source>
        <dbReference type="Proteomes" id="UP000186905"/>
    </source>
</evidence>
<dbReference type="STRING" id="1903952.BIT28_09235"/>
<dbReference type="GO" id="GO:0000287">
    <property type="term" value="F:magnesium ion binding"/>
    <property type="evidence" value="ECO:0007669"/>
    <property type="project" value="TreeGrafter"/>
</dbReference>
<dbReference type="PROSITE" id="PS01228">
    <property type="entry name" value="COF_1"/>
    <property type="match status" value="1"/>
</dbReference>
<dbReference type="PANTHER" id="PTHR10000:SF8">
    <property type="entry name" value="HAD SUPERFAMILY HYDROLASE-LIKE, TYPE 3"/>
    <property type="match status" value="1"/>
</dbReference>